<dbReference type="Proteomes" id="UP000007880">
    <property type="component" value="Chromosome"/>
</dbReference>
<sequence length="55" mass="6004">MNNNSPPMIEAQMNAAPAFCQCFAHHDEGDILPSPLRLKILVVLAIILPFIGMSL</sequence>
<dbReference type="KEGG" id="cap:CLDAP_16170"/>
<dbReference type="EMBL" id="AP012337">
    <property type="protein sequence ID" value="BAL99656.1"/>
    <property type="molecule type" value="Genomic_DNA"/>
</dbReference>
<accession>I0I319</accession>
<gene>
    <name evidence="1" type="ordered locus">CLDAP_16170</name>
</gene>
<dbReference type="AlphaFoldDB" id="I0I319"/>
<name>I0I319_CALAS</name>
<reference evidence="1 2" key="1">
    <citation type="submission" date="2012-02" db="EMBL/GenBank/DDBJ databases">
        <title>Complete genome sequence of Caldilinea aerophila DSM 14535 (= NBRC 102666).</title>
        <authorList>
            <person name="Oguchi A."/>
            <person name="Hosoyama A."/>
            <person name="Sekine M."/>
            <person name="Fukai R."/>
            <person name="Kato Y."/>
            <person name="Nakamura S."/>
            <person name="Hanada S."/>
            <person name="Yamazaki S."/>
            <person name="Fujita N."/>
        </authorList>
    </citation>
    <scope>NUCLEOTIDE SEQUENCE [LARGE SCALE GENOMIC DNA]</scope>
    <source>
        <strain evidence="2">DSM 14535 / JCM 11387 / NBRC 104270 / STL-6-O1</strain>
    </source>
</reference>
<keyword evidence="2" id="KW-1185">Reference proteome</keyword>
<dbReference type="STRING" id="926550.CLDAP_16170"/>
<organism evidence="1 2">
    <name type="scientific">Caldilinea aerophila (strain DSM 14535 / JCM 11387 / NBRC 104270 / STL-6-O1)</name>
    <dbReference type="NCBI Taxonomy" id="926550"/>
    <lineage>
        <taxon>Bacteria</taxon>
        <taxon>Bacillati</taxon>
        <taxon>Chloroflexota</taxon>
        <taxon>Caldilineae</taxon>
        <taxon>Caldilineales</taxon>
        <taxon>Caldilineaceae</taxon>
        <taxon>Caldilinea</taxon>
    </lineage>
</organism>
<evidence type="ECO:0000313" key="2">
    <source>
        <dbReference type="Proteomes" id="UP000007880"/>
    </source>
</evidence>
<protein>
    <submittedName>
        <fullName evidence="1">Uncharacterized protein</fullName>
    </submittedName>
</protein>
<evidence type="ECO:0000313" key="1">
    <source>
        <dbReference type="EMBL" id="BAL99656.1"/>
    </source>
</evidence>
<proteinExistence type="predicted"/>
<dbReference type="HOGENOM" id="CLU_3023330_0_0_0"/>